<reference evidence="7" key="2">
    <citation type="journal article" date="2021" name="PeerJ">
        <title>Extensive microbial diversity within the chicken gut microbiome revealed by metagenomics and culture.</title>
        <authorList>
            <person name="Gilroy R."/>
            <person name="Ravi A."/>
            <person name="Getino M."/>
            <person name="Pursley I."/>
            <person name="Horton D.L."/>
            <person name="Alikhan N.F."/>
            <person name="Baker D."/>
            <person name="Gharbi K."/>
            <person name="Hall N."/>
            <person name="Watson M."/>
            <person name="Adriaenssens E.M."/>
            <person name="Foster-Nyarko E."/>
            <person name="Jarju S."/>
            <person name="Secka A."/>
            <person name="Antonio M."/>
            <person name="Oren A."/>
            <person name="Chaudhuri R.R."/>
            <person name="La Ragione R."/>
            <person name="Hildebrand F."/>
            <person name="Pallen M.J."/>
        </authorList>
    </citation>
    <scope>NUCLEOTIDE SEQUENCE</scope>
    <source>
        <strain evidence="7">F1-3629</strain>
    </source>
</reference>
<gene>
    <name evidence="7" type="ORF">IAC07_02775</name>
</gene>
<dbReference type="CDD" id="cd03230">
    <property type="entry name" value="ABC_DR_subfamily_A"/>
    <property type="match status" value="1"/>
</dbReference>
<dbReference type="GO" id="GO:0005524">
    <property type="term" value="F:ATP binding"/>
    <property type="evidence" value="ECO:0007669"/>
    <property type="project" value="UniProtKB-KW"/>
</dbReference>
<dbReference type="PANTHER" id="PTHR42711">
    <property type="entry name" value="ABC TRANSPORTER ATP-BINDING PROTEIN"/>
    <property type="match status" value="1"/>
</dbReference>
<evidence type="ECO:0000256" key="2">
    <source>
        <dbReference type="ARBA" id="ARBA00022448"/>
    </source>
</evidence>
<feature type="domain" description="ABC transporter" evidence="6">
    <location>
        <begin position="4"/>
        <end position="231"/>
    </location>
</feature>
<evidence type="ECO:0000256" key="3">
    <source>
        <dbReference type="ARBA" id="ARBA00022458"/>
    </source>
</evidence>
<dbReference type="InterPro" id="IPR003439">
    <property type="entry name" value="ABC_transporter-like_ATP-bd"/>
</dbReference>
<dbReference type="EMBL" id="JADIMJ010000042">
    <property type="protein sequence ID" value="MBO8453634.1"/>
    <property type="molecule type" value="Genomic_DNA"/>
</dbReference>
<keyword evidence="2" id="KW-0813">Transport</keyword>
<dbReference type="InterPro" id="IPR027417">
    <property type="entry name" value="P-loop_NTPase"/>
</dbReference>
<dbReference type="GO" id="GO:0016887">
    <property type="term" value="F:ATP hydrolysis activity"/>
    <property type="evidence" value="ECO:0007669"/>
    <property type="project" value="InterPro"/>
</dbReference>
<name>A0A940DMN6_9BACT</name>
<keyword evidence="4" id="KW-0547">Nucleotide-binding</keyword>
<dbReference type="AlphaFoldDB" id="A0A940DMN6"/>
<evidence type="ECO:0000313" key="8">
    <source>
        <dbReference type="Proteomes" id="UP000771749"/>
    </source>
</evidence>
<keyword evidence="3" id="KW-0536">Nodulation</keyword>
<dbReference type="PANTHER" id="PTHR42711:SF5">
    <property type="entry name" value="ABC TRANSPORTER ATP-BINDING PROTEIN NATA"/>
    <property type="match status" value="1"/>
</dbReference>
<dbReference type="Pfam" id="PF00005">
    <property type="entry name" value="ABC_tran"/>
    <property type="match status" value="1"/>
</dbReference>
<dbReference type="PROSITE" id="PS00211">
    <property type="entry name" value="ABC_TRANSPORTER_1"/>
    <property type="match status" value="1"/>
</dbReference>
<keyword evidence="5 7" id="KW-0067">ATP-binding</keyword>
<accession>A0A940DMN6</accession>
<evidence type="ECO:0000259" key="6">
    <source>
        <dbReference type="PROSITE" id="PS50893"/>
    </source>
</evidence>
<evidence type="ECO:0000256" key="4">
    <source>
        <dbReference type="ARBA" id="ARBA00022741"/>
    </source>
</evidence>
<sequence>MNAIEIDNISKSYGQARALQDVSLTVNQGEIFGLIGPDGAGKTTLFRIMTTLMLADSGSGKVCGLDIVKDFARLRRIIGYMPGRFSLYQDLSVRENLDYFATLFGTTVRDNYENIREIYSQIEPFADRRAGKLSGGMKQKLALCCALVHKPSVLFLDEPTTGVDAVSRKDFWTMLTRIKASGVTVFVSTPYMDEAAMCDRLALIRDGVIIGTGTPEEIISGFPFRLLSVKGRRMYPLLKQLRKTGGVISCFSFGDSHHVTYSPEVTGKEQILAGLAEAGFSDCTAREISPGIEDCFMWLSHGNGSGRQTEAGMRQL</sequence>
<proteinExistence type="inferred from homology"/>
<dbReference type="Gene3D" id="3.40.50.300">
    <property type="entry name" value="P-loop containing nucleotide triphosphate hydrolases"/>
    <property type="match status" value="1"/>
</dbReference>
<dbReference type="SUPFAM" id="SSF52540">
    <property type="entry name" value="P-loop containing nucleoside triphosphate hydrolases"/>
    <property type="match status" value="1"/>
</dbReference>
<evidence type="ECO:0000256" key="1">
    <source>
        <dbReference type="ARBA" id="ARBA00005417"/>
    </source>
</evidence>
<dbReference type="InterPro" id="IPR017871">
    <property type="entry name" value="ABC_transporter-like_CS"/>
</dbReference>
<dbReference type="Proteomes" id="UP000771749">
    <property type="component" value="Unassembled WGS sequence"/>
</dbReference>
<protein>
    <submittedName>
        <fullName evidence="7">ABC transporter ATP-binding protein</fullName>
    </submittedName>
</protein>
<dbReference type="InterPro" id="IPR003593">
    <property type="entry name" value="AAA+_ATPase"/>
</dbReference>
<dbReference type="InterPro" id="IPR050763">
    <property type="entry name" value="ABC_transporter_ATP-binding"/>
</dbReference>
<evidence type="ECO:0000313" key="7">
    <source>
        <dbReference type="EMBL" id="MBO8453634.1"/>
    </source>
</evidence>
<comment type="similarity">
    <text evidence="1">Belongs to the ABC transporter superfamily.</text>
</comment>
<evidence type="ECO:0000256" key="5">
    <source>
        <dbReference type="ARBA" id="ARBA00022840"/>
    </source>
</evidence>
<comment type="caution">
    <text evidence="7">The sequence shown here is derived from an EMBL/GenBank/DDBJ whole genome shotgun (WGS) entry which is preliminary data.</text>
</comment>
<organism evidence="7 8">
    <name type="scientific">Candidatus Cryptobacteroides gallistercoris</name>
    <dbReference type="NCBI Taxonomy" id="2840765"/>
    <lineage>
        <taxon>Bacteria</taxon>
        <taxon>Pseudomonadati</taxon>
        <taxon>Bacteroidota</taxon>
        <taxon>Bacteroidia</taxon>
        <taxon>Bacteroidales</taxon>
        <taxon>Candidatus Cryptobacteroides</taxon>
    </lineage>
</organism>
<dbReference type="PROSITE" id="PS50893">
    <property type="entry name" value="ABC_TRANSPORTER_2"/>
    <property type="match status" value="1"/>
</dbReference>
<reference evidence="7" key="1">
    <citation type="submission" date="2020-10" db="EMBL/GenBank/DDBJ databases">
        <authorList>
            <person name="Gilroy R."/>
        </authorList>
    </citation>
    <scope>NUCLEOTIDE SEQUENCE</scope>
    <source>
        <strain evidence="7">F1-3629</strain>
    </source>
</reference>
<dbReference type="SMART" id="SM00382">
    <property type="entry name" value="AAA"/>
    <property type="match status" value="1"/>
</dbReference>